<dbReference type="OMA" id="NHIWDKK"/>
<dbReference type="InterPro" id="IPR005235">
    <property type="entry name" value="YmdB-like"/>
</dbReference>
<dbReference type="GO" id="GO:0004113">
    <property type="term" value="F:2',3'-cyclic-nucleotide 3'-phosphodiesterase activity"/>
    <property type="evidence" value="ECO:0007669"/>
    <property type="project" value="TreeGrafter"/>
</dbReference>
<feature type="active site" description="Proton donor" evidence="1">
    <location>
        <position position="68"/>
    </location>
</feature>
<accession>A0A553IHL1</accession>
<dbReference type="InterPro" id="IPR029052">
    <property type="entry name" value="Metallo-depent_PP-like"/>
</dbReference>
<evidence type="ECO:0000313" key="3">
    <source>
        <dbReference type="EMBL" id="TRX99683.1"/>
    </source>
</evidence>
<feature type="binding site" evidence="2">
    <location>
        <position position="39"/>
    </location>
    <ligand>
        <name>Fe cation</name>
        <dbReference type="ChEBI" id="CHEBI:24875"/>
        <label>2</label>
    </ligand>
</feature>
<feature type="binding site" evidence="2">
    <location>
        <position position="40"/>
    </location>
    <ligand>
        <name>Fe cation</name>
        <dbReference type="ChEBI" id="CHEBI:24875"/>
        <label>1</label>
    </ligand>
</feature>
<dbReference type="Pfam" id="PF13277">
    <property type="entry name" value="YmdB"/>
    <property type="match status" value="1"/>
</dbReference>
<feature type="binding site" evidence="2">
    <location>
        <position position="172"/>
    </location>
    <ligand>
        <name>Fe cation</name>
        <dbReference type="ChEBI" id="CHEBI:24875"/>
        <label>2</label>
    </ligand>
</feature>
<gene>
    <name evidence="3" type="ORF">FNV44_01190</name>
</gene>
<reference evidence="3 4" key="1">
    <citation type="submission" date="2019-07" db="EMBL/GenBank/DDBJ databases">
        <title>Genome sequence of Acholeplasma laidlawii strain with increased resistance to erythromycin.</title>
        <authorList>
            <person name="Medvedeva E.S."/>
            <person name="Baranova N.B."/>
            <person name="Siniagina M.N."/>
            <person name="Mouzykantov A."/>
            <person name="Chernova O.A."/>
            <person name="Chernov V.M."/>
        </authorList>
    </citation>
    <scope>NUCLEOTIDE SEQUENCE [LARGE SCALE GENOMIC DNA]</scope>
    <source>
        <strain evidence="3 4">PG8REry</strain>
    </source>
</reference>
<dbReference type="PANTHER" id="PTHR36303:SF1">
    <property type="entry name" value="2',3'-CYCLIC-NUCLEOTIDE 2'-PHOSPHODIESTERASE"/>
    <property type="match status" value="1"/>
</dbReference>
<evidence type="ECO:0000313" key="4">
    <source>
        <dbReference type="Proteomes" id="UP000315938"/>
    </source>
</evidence>
<feature type="binding site" evidence="2">
    <location>
        <position position="39"/>
    </location>
    <ligand>
        <name>Fe cation</name>
        <dbReference type="ChEBI" id="CHEBI:24875"/>
        <label>1</label>
    </ligand>
</feature>
<protein>
    <submittedName>
        <fullName evidence="3">TIGR00282 family metallophosphoesterase</fullName>
    </submittedName>
</protein>
<dbReference type="GO" id="GO:0046872">
    <property type="term" value="F:metal ion binding"/>
    <property type="evidence" value="ECO:0007669"/>
    <property type="project" value="UniProtKB-KW"/>
</dbReference>
<dbReference type="Gene3D" id="3.60.21.10">
    <property type="match status" value="1"/>
</dbReference>
<sequence length="256" mass="28956">MKILFIGDIYGDPGIDYLLENITYLRQTYQPNLIIANAENSANGRGINKKIYKKLMQAGISLLTMGNHTWKNPELKTFIEDSNIIRPINDGSNLGSGYRIINYNGQKVLVINALGKAFMNEDYEPPFMMVKEVLDKETYDYALLDFHAETTSEKIAMAYFLEGKVDMMVGTHTHIQTNDDRLLDNGTLYLTDVGMTGPLDGVIGVKKEIIIDRFIHGQSRPNEVALGRRQLNACLFTLSPTKKIEKIHLEETHKLV</sequence>
<feature type="binding site" evidence="2">
    <location>
        <position position="8"/>
    </location>
    <ligand>
        <name>Fe cation</name>
        <dbReference type="ChEBI" id="CHEBI:24875"/>
        <label>1</label>
    </ligand>
</feature>
<dbReference type="Proteomes" id="UP000315938">
    <property type="component" value="Unassembled WGS sequence"/>
</dbReference>
<organism evidence="3 4">
    <name type="scientific">Acholeplasma laidlawii</name>
    <dbReference type="NCBI Taxonomy" id="2148"/>
    <lineage>
        <taxon>Bacteria</taxon>
        <taxon>Bacillati</taxon>
        <taxon>Mycoplasmatota</taxon>
        <taxon>Mollicutes</taxon>
        <taxon>Acholeplasmatales</taxon>
        <taxon>Acholeplasmataceae</taxon>
        <taxon>Acholeplasma</taxon>
    </lineage>
</organism>
<name>A0A553IHL1_ACHLA</name>
<dbReference type="NCBIfam" id="TIGR00282">
    <property type="entry name" value="TIGR00282 family metallophosphoesterase"/>
    <property type="match status" value="1"/>
</dbReference>
<keyword evidence="2" id="KW-0479">Metal-binding</keyword>
<evidence type="ECO:0000256" key="2">
    <source>
        <dbReference type="PIRSR" id="PIRSR004789-51"/>
    </source>
</evidence>
<dbReference type="SUPFAM" id="SSF56300">
    <property type="entry name" value="Metallo-dependent phosphatases"/>
    <property type="match status" value="1"/>
</dbReference>
<dbReference type="PANTHER" id="PTHR36303">
    <property type="entry name" value="2',3'-CYCLIC-NUCLEOTIDE 2'-PHOSPHODIESTERASE"/>
    <property type="match status" value="1"/>
</dbReference>
<feature type="binding site" evidence="2">
    <location>
        <position position="67"/>
    </location>
    <ligand>
        <name>Fe cation</name>
        <dbReference type="ChEBI" id="CHEBI:24875"/>
        <label>2</label>
    </ligand>
</feature>
<feature type="binding site" evidence="2">
    <location>
        <position position="174"/>
    </location>
    <ligand>
        <name>Fe cation</name>
        <dbReference type="ChEBI" id="CHEBI:24875"/>
        <label>1</label>
    </ligand>
</feature>
<dbReference type="PIRSF" id="PIRSF004789">
    <property type="entry name" value="DR1281"/>
    <property type="match status" value="1"/>
</dbReference>
<dbReference type="AlphaFoldDB" id="A0A553IHL1"/>
<evidence type="ECO:0000256" key="1">
    <source>
        <dbReference type="PIRSR" id="PIRSR004789-50"/>
    </source>
</evidence>
<proteinExistence type="predicted"/>
<dbReference type="GeneID" id="41339038"/>
<feature type="binding site" evidence="2">
    <location>
        <position position="147"/>
    </location>
    <ligand>
        <name>Fe cation</name>
        <dbReference type="ChEBI" id="CHEBI:24875"/>
        <label>2</label>
    </ligand>
</feature>
<dbReference type="RefSeq" id="WP_012242829.1">
    <property type="nucleotide sequence ID" value="NZ_JACAOE010000001.1"/>
</dbReference>
<dbReference type="EMBL" id="VKID01000001">
    <property type="protein sequence ID" value="TRX99683.1"/>
    <property type="molecule type" value="Genomic_DNA"/>
</dbReference>
<comment type="caution">
    <text evidence="3">The sequence shown here is derived from an EMBL/GenBank/DDBJ whole genome shotgun (WGS) entry which is preliminary data.</text>
</comment>